<accession>A0A9D5H4C7</accession>
<keyword evidence="2" id="KW-1185">Reference proteome</keyword>
<reference evidence="1" key="2">
    <citation type="journal article" date="2022" name="Hortic Res">
        <title>The genome of Dioscorea zingiberensis sheds light on the biosynthesis, origin and evolution of the medicinally important diosgenin saponins.</title>
        <authorList>
            <person name="Li Y."/>
            <person name="Tan C."/>
            <person name="Li Z."/>
            <person name="Guo J."/>
            <person name="Li S."/>
            <person name="Chen X."/>
            <person name="Wang C."/>
            <person name="Dai X."/>
            <person name="Yang H."/>
            <person name="Song W."/>
            <person name="Hou L."/>
            <person name="Xu J."/>
            <person name="Tong Z."/>
            <person name="Xu A."/>
            <person name="Yuan X."/>
            <person name="Wang W."/>
            <person name="Yang Q."/>
            <person name="Chen L."/>
            <person name="Sun Z."/>
            <person name="Wang K."/>
            <person name="Pan B."/>
            <person name="Chen J."/>
            <person name="Bao Y."/>
            <person name="Liu F."/>
            <person name="Qi X."/>
            <person name="Gang D.R."/>
            <person name="Wen J."/>
            <person name="Li J."/>
        </authorList>
    </citation>
    <scope>NUCLEOTIDE SEQUENCE</scope>
    <source>
        <strain evidence="1">Dzin_1.0</strain>
    </source>
</reference>
<dbReference type="OrthoDB" id="666789at2759"/>
<dbReference type="AlphaFoldDB" id="A0A9D5H4C7"/>
<organism evidence="1 2">
    <name type="scientific">Dioscorea zingiberensis</name>
    <dbReference type="NCBI Taxonomy" id="325984"/>
    <lineage>
        <taxon>Eukaryota</taxon>
        <taxon>Viridiplantae</taxon>
        <taxon>Streptophyta</taxon>
        <taxon>Embryophyta</taxon>
        <taxon>Tracheophyta</taxon>
        <taxon>Spermatophyta</taxon>
        <taxon>Magnoliopsida</taxon>
        <taxon>Liliopsida</taxon>
        <taxon>Dioscoreales</taxon>
        <taxon>Dioscoreaceae</taxon>
        <taxon>Dioscorea</taxon>
    </lineage>
</organism>
<gene>
    <name evidence="1" type="ORF">J5N97_027974</name>
</gene>
<comment type="caution">
    <text evidence="1">The sequence shown here is derived from an EMBL/GenBank/DDBJ whole genome shotgun (WGS) entry which is preliminary data.</text>
</comment>
<protein>
    <submittedName>
        <fullName evidence="1">Uncharacterized protein</fullName>
    </submittedName>
</protein>
<name>A0A9D5H4C7_9LILI</name>
<sequence length="100" mass="10377">MPRDLVSGEEITADEIFSDGRNRPAFPLFGREVEPAGTGAEVVIPMQGLAIKDRDGIAESASSSECDELEGGSGKELLRLGAGAAGEEQFVVRVAAVADS</sequence>
<reference evidence="1" key="1">
    <citation type="submission" date="2021-03" db="EMBL/GenBank/DDBJ databases">
        <authorList>
            <person name="Li Z."/>
            <person name="Yang C."/>
        </authorList>
    </citation>
    <scope>NUCLEOTIDE SEQUENCE</scope>
    <source>
        <strain evidence="1">Dzin_1.0</strain>
        <tissue evidence="1">Leaf</tissue>
    </source>
</reference>
<dbReference type="Proteomes" id="UP001085076">
    <property type="component" value="Miscellaneous, Linkage group lg09"/>
</dbReference>
<evidence type="ECO:0000313" key="2">
    <source>
        <dbReference type="Proteomes" id="UP001085076"/>
    </source>
</evidence>
<proteinExistence type="predicted"/>
<evidence type="ECO:0000313" key="1">
    <source>
        <dbReference type="EMBL" id="KAJ0962852.1"/>
    </source>
</evidence>
<dbReference type="EMBL" id="JAGGNH010000009">
    <property type="protein sequence ID" value="KAJ0962852.1"/>
    <property type="molecule type" value="Genomic_DNA"/>
</dbReference>